<dbReference type="GO" id="GO:0008713">
    <property type="term" value="F:ADP-heptose-lipopolysaccharide heptosyltransferase activity"/>
    <property type="evidence" value="ECO:0007669"/>
    <property type="project" value="TreeGrafter"/>
</dbReference>
<dbReference type="Gene3D" id="3.40.50.2000">
    <property type="entry name" value="Glycogen Phosphorylase B"/>
    <property type="match status" value="2"/>
</dbReference>
<dbReference type="AlphaFoldDB" id="I0IR61"/>
<dbReference type="PATRIC" id="fig|1162668.3.peg.2473"/>
<evidence type="ECO:0000313" key="3">
    <source>
        <dbReference type="EMBL" id="BAM07760.1"/>
    </source>
</evidence>
<dbReference type="STRING" id="1162668.LFE_2087"/>
<dbReference type="GO" id="GO:0005829">
    <property type="term" value="C:cytosol"/>
    <property type="evidence" value="ECO:0007669"/>
    <property type="project" value="TreeGrafter"/>
</dbReference>
<reference evidence="3 4" key="1">
    <citation type="journal article" date="2012" name="J. Bacteriol.">
        <title>Complete Genome Sequence of Leptospirillum ferrooxidans Strain C2-3, Isolated from a Fresh Volcanic Ash Deposit on the Island of Miyake, Japan.</title>
        <authorList>
            <person name="Fujimura R."/>
            <person name="Sato Y."/>
            <person name="Nishizawa T."/>
            <person name="Oshima K."/>
            <person name="Kim S.-W."/>
            <person name="Hattori M."/>
            <person name="Kamijo T."/>
            <person name="Ohta H."/>
        </authorList>
    </citation>
    <scope>NUCLEOTIDE SEQUENCE [LARGE SCALE GENOMIC DNA]</scope>
    <source>
        <strain evidence="3 4">C2-3</strain>
    </source>
</reference>
<dbReference type="InterPro" id="IPR002201">
    <property type="entry name" value="Glyco_trans_9"/>
</dbReference>
<dbReference type="OrthoDB" id="5506840at2"/>
<dbReference type="Pfam" id="PF01075">
    <property type="entry name" value="Glyco_transf_9"/>
    <property type="match status" value="1"/>
</dbReference>
<reference evidence="4" key="2">
    <citation type="submission" date="2012-03" db="EMBL/GenBank/DDBJ databases">
        <title>The complete genome sequence of the pioneer microbe on fresh volcanic deposit, Leptospirillum ferrooxidans strain C2-3.</title>
        <authorList>
            <person name="Fujimura R."/>
            <person name="Sato Y."/>
            <person name="Nishizawa T."/>
            <person name="Nanba K."/>
            <person name="Oshima K."/>
            <person name="Hattori M."/>
            <person name="Kamijo T."/>
            <person name="Ohta H."/>
        </authorList>
    </citation>
    <scope>NUCLEOTIDE SEQUENCE [LARGE SCALE GENOMIC DNA]</scope>
    <source>
        <strain evidence="4">C2-3</strain>
    </source>
</reference>
<dbReference type="GO" id="GO:0009244">
    <property type="term" value="P:lipopolysaccharide core region biosynthetic process"/>
    <property type="evidence" value="ECO:0007669"/>
    <property type="project" value="TreeGrafter"/>
</dbReference>
<dbReference type="EMBL" id="AP012342">
    <property type="protein sequence ID" value="BAM07760.1"/>
    <property type="molecule type" value="Genomic_DNA"/>
</dbReference>
<evidence type="ECO:0000256" key="1">
    <source>
        <dbReference type="ARBA" id="ARBA00022676"/>
    </source>
</evidence>
<gene>
    <name evidence="3" type="ordered locus">LFE_2087</name>
</gene>
<protein>
    <submittedName>
        <fullName evidence="3">Putative heptosyltransferase family protein</fullName>
    </submittedName>
</protein>
<dbReference type="Proteomes" id="UP000007382">
    <property type="component" value="Chromosome"/>
</dbReference>
<dbReference type="InterPro" id="IPR051199">
    <property type="entry name" value="LPS_LOS_Heptosyltrfase"/>
</dbReference>
<dbReference type="SUPFAM" id="SSF53756">
    <property type="entry name" value="UDP-Glycosyltransferase/glycogen phosphorylase"/>
    <property type="match status" value="1"/>
</dbReference>
<dbReference type="PANTHER" id="PTHR30160">
    <property type="entry name" value="TETRAACYLDISACCHARIDE 4'-KINASE-RELATED"/>
    <property type="match status" value="1"/>
</dbReference>
<keyword evidence="1" id="KW-0328">Glycosyltransferase</keyword>
<dbReference type="eggNOG" id="COG0859">
    <property type="taxonomic scope" value="Bacteria"/>
</dbReference>
<dbReference type="KEGG" id="lfc:LFE_2087"/>
<keyword evidence="4" id="KW-1185">Reference proteome</keyword>
<dbReference type="HOGENOM" id="CLU_514624_0_0_0"/>
<evidence type="ECO:0000313" key="4">
    <source>
        <dbReference type="Proteomes" id="UP000007382"/>
    </source>
</evidence>
<organism evidence="3 4">
    <name type="scientific">Leptospirillum ferrooxidans (strain C2-3)</name>
    <dbReference type="NCBI Taxonomy" id="1162668"/>
    <lineage>
        <taxon>Bacteria</taxon>
        <taxon>Pseudomonadati</taxon>
        <taxon>Nitrospirota</taxon>
        <taxon>Nitrospiria</taxon>
        <taxon>Nitrospirales</taxon>
        <taxon>Nitrospiraceae</taxon>
        <taxon>Leptospirillum</taxon>
    </lineage>
</organism>
<dbReference type="CDD" id="cd03789">
    <property type="entry name" value="GT9_LPS_heptosyltransferase"/>
    <property type="match status" value="1"/>
</dbReference>
<keyword evidence="2 3" id="KW-0808">Transferase</keyword>
<proteinExistence type="predicted"/>
<name>I0IR61_LEPFC</name>
<dbReference type="PANTHER" id="PTHR30160:SF1">
    <property type="entry name" value="LIPOPOLYSACCHARIDE 1,2-N-ACETYLGLUCOSAMINETRANSFERASE-RELATED"/>
    <property type="match status" value="1"/>
</dbReference>
<dbReference type="RefSeq" id="WP_014450243.1">
    <property type="nucleotide sequence ID" value="NC_017094.1"/>
</dbReference>
<sequence length="529" mass="57878">MGAFDPDPFPEIEDGGTLVIQRARPGDLLQSLPLLERAMRQKAPVSLLCSPQIASWARELSICQSIMTLPGVHPEEGFSGAYPKWRALVLKLRDGHWGRAVHMNNDAGGVAILRAAAVRKRYGFTRAVGWDGPGESVSDWPAYLVSSARGLRHLNRLHLSDVWREFLPREEDEPGDLPLSEGSLLGPVVLVLSGRSVYRSLTEETVVRVLDAVIRLTGRQMVLVGRPDEWDIGERIRRIGGAGVRNMAGKTSIGELDGLIRESSLVISPDTATLHLASWRRIPTIGLFFGGASPHETGARFGRRISIVSRMECFPCGGEGSGCQSISCREKIDGNLIGRVARSILEGGPLPPSSDDLWVLEGREGDGAFNTQEISGEPVWKDGTGERESAVTGVLFRRFFLRLLPGKRALDPLFRSFGSLGEWRDEKTIGMLSRIRRAIDLFRAMRYSSVERQISLVNEFPSIWPVAHHLLLSGEAADASPERDSGSERCDAALSLLSSEIDEILDSLRPDPASGQGFSLKGAETIHVG</sequence>
<evidence type="ECO:0000256" key="2">
    <source>
        <dbReference type="ARBA" id="ARBA00022679"/>
    </source>
</evidence>
<accession>I0IR61</accession>